<evidence type="ECO:0000313" key="3">
    <source>
        <dbReference type="Proteomes" id="UP000078582"/>
    </source>
</evidence>
<evidence type="ECO:0000313" key="2">
    <source>
        <dbReference type="EMBL" id="ANK63591.1"/>
    </source>
</evidence>
<protein>
    <submittedName>
        <fullName evidence="2">Cell division protein</fullName>
    </submittedName>
</protein>
<gene>
    <name evidence="2" type="ORF">AYR53_10410</name>
</gene>
<dbReference type="Proteomes" id="UP000078582">
    <property type="component" value="Chromosome"/>
</dbReference>
<dbReference type="InterPro" id="IPR003425">
    <property type="entry name" value="CCB3/YggT"/>
</dbReference>
<organism evidence="2 3">
    <name type="scientific">Loigolactobacillus backii</name>
    <dbReference type="NCBI Taxonomy" id="375175"/>
    <lineage>
        <taxon>Bacteria</taxon>
        <taxon>Bacillati</taxon>
        <taxon>Bacillota</taxon>
        <taxon>Bacilli</taxon>
        <taxon>Lactobacillales</taxon>
        <taxon>Lactobacillaceae</taxon>
        <taxon>Loigolactobacillus</taxon>
    </lineage>
</organism>
<keyword evidence="2" id="KW-0131">Cell cycle</keyword>
<sequence length="76" mass="8835">MILLMIYVLMSWFPGAYQSRLGQLMGRICEPFLNIFYRIIPSIGGISFAPWAAFIVLWLVQRGLYFLAVVLMRLFT</sequence>
<dbReference type="EMBL" id="CP014873">
    <property type="protein sequence ID" value="ANK63591.1"/>
    <property type="molecule type" value="Genomic_DNA"/>
</dbReference>
<dbReference type="PANTHER" id="PTHR33219:SF14">
    <property type="entry name" value="PROTEIN COFACTOR ASSEMBLY OF COMPLEX C SUBUNIT B CCB3, CHLOROPLASTIC-RELATED"/>
    <property type="match status" value="1"/>
</dbReference>
<proteinExistence type="inferred from homology"/>
<evidence type="ECO:0000256" key="1">
    <source>
        <dbReference type="ARBA" id="ARBA00010894"/>
    </source>
</evidence>
<dbReference type="GO" id="GO:0016020">
    <property type="term" value="C:membrane"/>
    <property type="evidence" value="ECO:0007669"/>
    <property type="project" value="InterPro"/>
</dbReference>
<dbReference type="AlphaFoldDB" id="A0A192H6H2"/>
<keyword evidence="3" id="KW-1185">Reference proteome</keyword>
<comment type="similarity">
    <text evidence="1">Belongs to the YggT family.</text>
</comment>
<dbReference type="STRING" id="375175.AYR53_10410"/>
<name>A0A192H6H2_9LACO</name>
<keyword evidence="2" id="KW-0132">Cell division</keyword>
<dbReference type="KEGG" id="lbt:AYR52_05385"/>
<reference evidence="2 3" key="1">
    <citation type="submission" date="2016-03" db="EMBL/GenBank/DDBJ databases">
        <title>Pediococcus and Lactobacillus from brewery environment - whole genome sequencing and assembly.</title>
        <authorList>
            <person name="Behr J."/>
            <person name="Geissler A.J."/>
            <person name="Vogel R.F."/>
        </authorList>
    </citation>
    <scope>NUCLEOTIDE SEQUENCE [LARGE SCALE GENOMIC DNA]</scope>
    <source>
        <strain evidence="2 3">TMW 1.1989</strain>
    </source>
</reference>
<accession>A0A192H6H2</accession>
<dbReference type="PANTHER" id="PTHR33219">
    <property type="entry name" value="YLMG HOMOLOG PROTEIN 2, CHLOROPLASTIC"/>
    <property type="match status" value="1"/>
</dbReference>
<dbReference type="Pfam" id="PF02325">
    <property type="entry name" value="CCB3_YggT"/>
    <property type="match status" value="1"/>
</dbReference>
<dbReference type="GO" id="GO:0051301">
    <property type="term" value="P:cell division"/>
    <property type="evidence" value="ECO:0007669"/>
    <property type="project" value="UniProtKB-KW"/>
</dbReference>